<protein>
    <submittedName>
        <fullName evidence="1">Phage terminase, small subunit, putative, P27 family</fullName>
    </submittedName>
</protein>
<gene>
    <name evidence="1" type="ORF">SAMN04244570_3571</name>
</gene>
<dbReference type="RefSeq" id="WP_078818533.1">
    <property type="nucleotide sequence ID" value="NZ_FUYJ01000009.1"/>
</dbReference>
<dbReference type="Pfam" id="PF05119">
    <property type="entry name" value="Terminase_4"/>
    <property type="match status" value="1"/>
</dbReference>
<reference evidence="2" key="1">
    <citation type="submission" date="2017-02" db="EMBL/GenBank/DDBJ databases">
        <authorList>
            <person name="Varghese N."/>
            <person name="Submissions S."/>
        </authorList>
    </citation>
    <scope>NUCLEOTIDE SEQUENCE [LARGE SCALE GENOMIC DNA]</scope>
    <source>
        <strain evidence="2">DSM 23966</strain>
    </source>
</reference>
<accession>A0A1T4YU05</accession>
<sequence>MTKNRKPIGLHLLEGNKNRLTKEEIQQRQNHEESMKADTDKVIPPSRLTKVQKEKFVELSGQLMELGIFDNLDVDTLAMYIETYDNYIRVNRSAKSMTAKQLKEDFKDYAQRMRTASQLAAVCRQLAGDLGLTITSRLKLVIPENEKKGDSPMAKFLKSRGNDG</sequence>
<keyword evidence="2" id="KW-1185">Reference proteome</keyword>
<dbReference type="Proteomes" id="UP000190042">
    <property type="component" value="Unassembled WGS sequence"/>
</dbReference>
<dbReference type="NCBIfam" id="TIGR01558">
    <property type="entry name" value="sm_term_P27"/>
    <property type="match status" value="1"/>
</dbReference>
<name>A0A1T4YU05_9BACL</name>
<proteinExistence type="predicted"/>
<dbReference type="EMBL" id="FUYJ01000009">
    <property type="protein sequence ID" value="SKB05143.1"/>
    <property type="molecule type" value="Genomic_DNA"/>
</dbReference>
<evidence type="ECO:0000313" key="2">
    <source>
        <dbReference type="Proteomes" id="UP000190042"/>
    </source>
</evidence>
<organism evidence="1 2">
    <name type="scientific">Sporosarcina newyorkensis</name>
    <dbReference type="NCBI Taxonomy" id="759851"/>
    <lineage>
        <taxon>Bacteria</taxon>
        <taxon>Bacillati</taxon>
        <taxon>Bacillota</taxon>
        <taxon>Bacilli</taxon>
        <taxon>Bacillales</taxon>
        <taxon>Caryophanaceae</taxon>
        <taxon>Sporosarcina</taxon>
    </lineage>
</organism>
<dbReference type="AlphaFoldDB" id="A0A1T4YU05"/>
<dbReference type="InterPro" id="IPR006448">
    <property type="entry name" value="Phage_term_ssu_P27"/>
</dbReference>
<evidence type="ECO:0000313" key="1">
    <source>
        <dbReference type="EMBL" id="SKB05143.1"/>
    </source>
</evidence>